<keyword evidence="2" id="KW-1185">Reference proteome</keyword>
<accession>A0AA48W932</accession>
<organism evidence="1 2">
    <name type="scientific">Massilia antarctica</name>
    <dbReference type="NCBI Taxonomy" id="2765360"/>
    <lineage>
        <taxon>Bacteria</taxon>
        <taxon>Pseudomonadati</taxon>
        <taxon>Pseudomonadota</taxon>
        <taxon>Betaproteobacteria</taxon>
        <taxon>Burkholderiales</taxon>
        <taxon>Oxalobacteraceae</taxon>
        <taxon>Telluria group</taxon>
        <taxon>Massilia</taxon>
    </lineage>
</organism>
<dbReference type="RefSeq" id="WP_206087310.1">
    <property type="nucleotide sequence ID" value="NZ_CP065053.1"/>
</dbReference>
<sequence length="198" mass="20870">MTAAAPLPDGFLDWWFAPWHATAQAPAHAAMAGALSLRDGYRLWCAQAGLAPGLPPCFEPRWAEASGTDPAALGAAARLYGGLLAARAQDAAALATLPPTERDWCLRLAATQPLPCYGRELYLDADTLELRGLCELACHLEAAFPGLWPRLRGGLDAASVARIAVLLGAMAQPLGAATAARARRCWLLCRVRAASLST</sequence>
<name>A0AA48W932_9BURK</name>
<evidence type="ECO:0008006" key="3">
    <source>
        <dbReference type="Google" id="ProtNLM"/>
    </source>
</evidence>
<reference evidence="1 2" key="1">
    <citation type="submission" date="2020-11" db="EMBL/GenBank/DDBJ databases">
        <authorList>
            <person name="Sun Q."/>
        </authorList>
    </citation>
    <scope>NUCLEOTIDE SEQUENCE [LARGE SCALE GENOMIC DNA]</scope>
    <source>
        <strain evidence="1 2">P8398</strain>
    </source>
</reference>
<dbReference type="Proteomes" id="UP000662888">
    <property type="component" value="Chromosome"/>
</dbReference>
<gene>
    <name evidence="1" type="ORF">IV454_18765</name>
</gene>
<proteinExistence type="predicted"/>
<protein>
    <recommendedName>
        <fullName evidence="3">Type III secretion protein</fullName>
    </recommendedName>
</protein>
<evidence type="ECO:0000313" key="2">
    <source>
        <dbReference type="Proteomes" id="UP000662888"/>
    </source>
</evidence>
<evidence type="ECO:0000313" key="1">
    <source>
        <dbReference type="EMBL" id="QPI47631.1"/>
    </source>
</evidence>
<dbReference type="EMBL" id="CP065053">
    <property type="protein sequence ID" value="QPI47631.1"/>
    <property type="molecule type" value="Genomic_DNA"/>
</dbReference>